<gene>
    <name evidence="1" type="ORF">TBRA_LOCUS12254</name>
</gene>
<evidence type="ECO:0008006" key="3">
    <source>
        <dbReference type="Google" id="ProtNLM"/>
    </source>
</evidence>
<dbReference type="AlphaFoldDB" id="A0A6H5IU49"/>
<name>A0A6H5IU49_9HYME</name>
<organism evidence="1 2">
    <name type="scientific">Trichogramma brassicae</name>
    <dbReference type="NCBI Taxonomy" id="86971"/>
    <lineage>
        <taxon>Eukaryota</taxon>
        <taxon>Metazoa</taxon>
        <taxon>Ecdysozoa</taxon>
        <taxon>Arthropoda</taxon>
        <taxon>Hexapoda</taxon>
        <taxon>Insecta</taxon>
        <taxon>Pterygota</taxon>
        <taxon>Neoptera</taxon>
        <taxon>Endopterygota</taxon>
        <taxon>Hymenoptera</taxon>
        <taxon>Apocrita</taxon>
        <taxon>Proctotrupomorpha</taxon>
        <taxon>Chalcidoidea</taxon>
        <taxon>Trichogrammatidae</taxon>
        <taxon>Trichogramma</taxon>
    </lineage>
</organism>
<evidence type="ECO:0000313" key="2">
    <source>
        <dbReference type="Proteomes" id="UP000479190"/>
    </source>
</evidence>
<proteinExistence type="predicted"/>
<evidence type="ECO:0000313" key="1">
    <source>
        <dbReference type="EMBL" id="CAB0040552.1"/>
    </source>
</evidence>
<reference evidence="1 2" key="1">
    <citation type="submission" date="2020-02" db="EMBL/GenBank/DDBJ databases">
        <authorList>
            <person name="Ferguson B K."/>
        </authorList>
    </citation>
    <scope>NUCLEOTIDE SEQUENCE [LARGE SCALE GENOMIC DNA]</scope>
</reference>
<dbReference type="EMBL" id="CADCXV010001035">
    <property type="protein sequence ID" value="CAB0040552.1"/>
    <property type="molecule type" value="Genomic_DNA"/>
</dbReference>
<accession>A0A6H5IU49</accession>
<keyword evidence="2" id="KW-1185">Reference proteome</keyword>
<protein>
    <recommendedName>
        <fullName evidence="3">Endonuclease/exonuclease/phosphatase domain-containing protein</fullName>
    </recommendedName>
</protein>
<dbReference type="OrthoDB" id="7554092at2759"/>
<sequence length="237" mass="26674">MASINTITDAKIITIECNAWFASHPSRTWSTYSITARGLTKRERLQALLHEVMTPENTTWLMLASEPNWLAVSSFAHSFVTRLTRRPNECISPNVLPSDTGLQEQSNVRFLPGAMLCPRLRVDKPVLPPGTEHQSCPPMMRILQLNLNLCKAAQDLLSQTILEQRINVAVVCDQYKNLDPPYTWLADANSQVAIWVQGGGMVQERPARALPFFTWARIFRSSSRAISTPRQRSGDVE</sequence>
<dbReference type="Proteomes" id="UP000479190">
    <property type="component" value="Unassembled WGS sequence"/>
</dbReference>
<dbReference type="SUPFAM" id="SSF56219">
    <property type="entry name" value="DNase I-like"/>
    <property type="match status" value="1"/>
</dbReference>
<dbReference type="InterPro" id="IPR036691">
    <property type="entry name" value="Endo/exonu/phosph_ase_sf"/>
</dbReference>